<gene>
    <name evidence="2" type="ORF">TMSB3V08_LOCUS4844</name>
</gene>
<name>A0A7R9E6J9_9NEOP</name>
<feature type="compositionally biased region" description="Basic residues" evidence="1">
    <location>
        <begin position="82"/>
        <end position="91"/>
    </location>
</feature>
<dbReference type="AlphaFoldDB" id="A0A7R9E6J9"/>
<feature type="region of interest" description="Disordered" evidence="1">
    <location>
        <begin position="82"/>
        <end position="203"/>
    </location>
</feature>
<sequence length="445" mass="49870">MMATTTASFRGTQYEFGPDATYTNFPNTFNDFFSKLNGNEDGEDTVVAMLEDKFIPRGGSAANCSGDADSVVKNCRRQGRRGGIYKRSFHRRASEYHSRAHHQFGTTPSPQPPPTASRDRLLEAGDRSPSRSVSPAPGRRRSSSIAVTRQPPDLHRFLLGEQQQQRCPRGRPTSPGPPGLVRAVSPRPRPTTLENHYRSRTSSMPAVPRHRVFIISKKSDSCRSHDLTYEYVKVDLEVYLHLCGGRVGNNFGKITFSTPDRDFNLDLPIICSLVYCESSTLDHAATEADAQENPEPLPNYSRSSSFCPHGAELTSIQCHSFAEKSRTAGYRTFDFSICNQELCPLDQGRVLCQINLILMLFGGQRCFSFLVTVFLVPNAMDSQRLNREETPSPQSPLCNRSHHRVAARFKEVRVSGDISKGHGFNSWRFQNLSVMQWVWNGLNST</sequence>
<dbReference type="EMBL" id="OB793611">
    <property type="protein sequence ID" value="CAD7428024.1"/>
    <property type="molecule type" value="Genomic_DNA"/>
</dbReference>
<reference evidence="2" key="1">
    <citation type="submission" date="2020-11" db="EMBL/GenBank/DDBJ databases">
        <authorList>
            <person name="Tran Van P."/>
        </authorList>
    </citation>
    <scope>NUCLEOTIDE SEQUENCE</scope>
</reference>
<protein>
    <submittedName>
        <fullName evidence="2">Uncharacterized protein</fullName>
    </submittedName>
</protein>
<proteinExistence type="predicted"/>
<organism evidence="2">
    <name type="scientific">Timema monikensis</name>
    <dbReference type="NCBI Taxonomy" id="170555"/>
    <lineage>
        <taxon>Eukaryota</taxon>
        <taxon>Metazoa</taxon>
        <taxon>Ecdysozoa</taxon>
        <taxon>Arthropoda</taxon>
        <taxon>Hexapoda</taxon>
        <taxon>Insecta</taxon>
        <taxon>Pterygota</taxon>
        <taxon>Neoptera</taxon>
        <taxon>Polyneoptera</taxon>
        <taxon>Phasmatodea</taxon>
        <taxon>Timematodea</taxon>
        <taxon>Timematoidea</taxon>
        <taxon>Timematidae</taxon>
        <taxon>Timema</taxon>
    </lineage>
</organism>
<evidence type="ECO:0000256" key="1">
    <source>
        <dbReference type="SAM" id="MobiDB-lite"/>
    </source>
</evidence>
<feature type="compositionally biased region" description="Basic and acidic residues" evidence="1">
    <location>
        <begin position="117"/>
        <end position="129"/>
    </location>
</feature>
<evidence type="ECO:0000313" key="2">
    <source>
        <dbReference type="EMBL" id="CAD7428024.1"/>
    </source>
</evidence>
<accession>A0A7R9E6J9</accession>